<dbReference type="Gene3D" id="3.40.50.300">
    <property type="entry name" value="P-loop containing nucleotide triphosphate hydrolases"/>
    <property type="match status" value="1"/>
</dbReference>
<dbReference type="InterPro" id="IPR001650">
    <property type="entry name" value="Helicase_C-like"/>
</dbReference>
<dbReference type="CDD" id="cd18797">
    <property type="entry name" value="SF2_C_Hrq"/>
    <property type="match status" value="1"/>
</dbReference>
<gene>
    <name evidence="2" type="ORF">M407DRAFT_34056</name>
</gene>
<evidence type="ECO:0000313" key="2">
    <source>
        <dbReference type="EMBL" id="KIO16293.1"/>
    </source>
</evidence>
<dbReference type="STRING" id="1051891.A0A0C3K4C5"/>
<sequence>MKSIFGVEDMEVVTEDGSPSGRKDFLVWSPPLVDQLKANGQRASSLTEACTLFKFLIAKGIRKTCELAMKTIRAQIAADGRTDLLDRVRAYRGGYSQQDRREIEKQAFSGKLLGIIATNALELGINIGSLDAVVMLGFPFSVASLRQQAGRAGRRLQDSLAVLVADNFPLDQHFVQNPNEIWDSPMADLIVDLDNEVILEGHLQCAADEMPILPKNDAPYFGRNFKALCDKKLIKDKEGWYHTHPNFKPRPSSHVAIRGVQDFKYSIMDITDRDTDGRVIIIEEIEVYRALFEIYEGGIFMHQGDTYLVNEVSHDERCARVVKTDVSWLTTPRDYTDIDPVETSRIRAIRGSSHRAYFGKITVKTVVFGFFKVRNNSVLDSVDLDTPPFERETVGMWIDVPSSILDLMRRKGLSPAEAIHAAEHTVLNMSPLFAFATDGDIKTECKIPEK</sequence>
<dbReference type="GO" id="GO:0036297">
    <property type="term" value="P:interstrand cross-link repair"/>
    <property type="evidence" value="ECO:0007669"/>
    <property type="project" value="TreeGrafter"/>
</dbReference>
<dbReference type="EMBL" id="KN823605">
    <property type="protein sequence ID" value="KIO16293.1"/>
    <property type="molecule type" value="Genomic_DNA"/>
</dbReference>
<dbReference type="InterPro" id="IPR027417">
    <property type="entry name" value="P-loop_NTPase"/>
</dbReference>
<dbReference type="Pfam" id="PF00271">
    <property type="entry name" value="Helicase_C"/>
    <property type="match status" value="1"/>
</dbReference>
<evidence type="ECO:0000313" key="3">
    <source>
        <dbReference type="Proteomes" id="UP000054248"/>
    </source>
</evidence>
<feature type="non-terminal residue" evidence="2">
    <location>
        <position position="450"/>
    </location>
</feature>
<dbReference type="SMART" id="SM00490">
    <property type="entry name" value="HELICc"/>
    <property type="match status" value="1"/>
</dbReference>
<dbReference type="InterPro" id="IPR055227">
    <property type="entry name" value="HRQ1_WHD"/>
</dbReference>
<dbReference type="Pfam" id="PF22982">
    <property type="entry name" value="WHD_HRQ1"/>
    <property type="match status" value="1"/>
</dbReference>
<protein>
    <recommendedName>
        <fullName evidence="1">Helicase C-terminal domain-containing protein</fullName>
    </recommendedName>
</protein>
<dbReference type="PROSITE" id="PS51194">
    <property type="entry name" value="HELICASE_CTER"/>
    <property type="match status" value="1"/>
</dbReference>
<evidence type="ECO:0000259" key="1">
    <source>
        <dbReference type="PROSITE" id="PS51194"/>
    </source>
</evidence>
<reference evidence="3" key="2">
    <citation type="submission" date="2015-01" db="EMBL/GenBank/DDBJ databases">
        <title>Evolutionary Origins and Diversification of the Mycorrhizal Mutualists.</title>
        <authorList>
            <consortium name="DOE Joint Genome Institute"/>
            <consortium name="Mycorrhizal Genomics Consortium"/>
            <person name="Kohler A."/>
            <person name="Kuo A."/>
            <person name="Nagy L.G."/>
            <person name="Floudas D."/>
            <person name="Copeland A."/>
            <person name="Barry K.W."/>
            <person name="Cichocki N."/>
            <person name="Veneault-Fourrey C."/>
            <person name="LaButti K."/>
            <person name="Lindquist E.A."/>
            <person name="Lipzen A."/>
            <person name="Lundell T."/>
            <person name="Morin E."/>
            <person name="Murat C."/>
            <person name="Riley R."/>
            <person name="Ohm R."/>
            <person name="Sun H."/>
            <person name="Tunlid A."/>
            <person name="Henrissat B."/>
            <person name="Grigoriev I.V."/>
            <person name="Hibbett D.S."/>
            <person name="Martin F."/>
        </authorList>
    </citation>
    <scope>NUCLEOTIDE SEQUENCE [LARGE SCALE GENOMIC DNA]</scope>
    <source>
        <strain evidence="3">MUT 4182</strain>
    </source>
</reference>
<dbReference type="PANTHER" id="PTHR47957">
    <property type="entry name" value="ATP-DEPENDENT HELICASE HRQ1"/>
    <property type="match status" value="1"/>
</dbReference>
<proteinExistence type="predicted"/>
<dbReference type="Proteomes" id="UP000054248">
    <property type="component" value="Unassembled WGS sequence"/>
</dbReference>
<reference evidence="2 3" key="1">
    <citation type="submission" date="2014-04" db="EMBL/GenBank/DDBJ databases">
        <authorList>
            <consortium name="DOE Joint Genome Institute"/>
            <person name="Kuo A."/>
            <person name="Girlanda M."/>
            <person name="Perotto S."/>
            <person name="Kohler A."/>
            <person name="Nagy L.G."/>
            <person name="Floudas D."/>
            <person name="Copeland A."/>
            <person name="Barry K.W."/>
            <person name="Cichocki N."/>
            <person name="Veneault-Fourrey C."/>
            <person name="LaButti K."/>
            <person name="Lindquist E.A."/>
            <person name="Lipzen A."/>
            <person name="Lundell T."/>
            <person name="Morin E."/>
            <person name="Murat C."/>
            <person name="Sun H."/>
            <person name="Tunlid A."/>
            <person name="Henrissat B."/>
            <person name="Grigoriev I.V."/>
            <person name="Hibbett D.S."/>
            <person name="Martin F."/>
            <person name="Nordberg H.P."/>
            <person name="Cantor M.N."/>
            <person name="Hua S.X."/>
        </authorList>
    </citation>
    <scope>NUCLEOTIDE SEQUENCE [LARGE SCALE GENOMIC DNA]</scope>
    <source>
        <strain evidence="2 3">MUT 4182</strain>
    </source>
</reference>
<dbReference type="PANTHER" id="PTHR47957:SF3">
    <property type="entry name" value="ATP-DEPENDENT HELICASE HRQ1"/>
    <property type="match status" value="1"/>
</dbReference>
<organism evidence="2 3">
    <name type="scientific">Tulasnella calospora MUT 4182</name>
    <dbReference type="NCBI Taxonomy" id="1051891"/>
    <lineage>
        <taxon>Eukaryota</taxon>
        <taxon>Fungi</taxon>
        <taxon>Dikarya</taxon>
        <taxon>Basidiomycota</taxon>
        <taxon>Agaricomycotina</taxon>
        <taxon>Agaricomycetes</taxon>
        <taxon>Cantharellales</taxon>
        <taxon>Tulasnellaceae</taxon>
        <taxon>Tulasnella</taxon>
    </lineage>
</organism>
<dbReference type="GO" id="GO:0006289">
    <property type="term" value="P:nucleotide-excision repair"/>
    <property type="evidence" value="ECO:0007669"/>
    <property type="project" value="TreeGrafter"/>
</dbReference>
<dbReference type="AlphaFoldDB" id="A0A0C3K4C5"/>
<dbReference type="GO" id="GO:0005634">
    <property type="term" value="C:nucleus"/>
    <property type="evidence" value="ECO:0007669"/>
    <property type="project" value="TreeGrafter"/>
</dbReference>
<name>A0A0C3K4C5_9AGAM</name>
<feature type="domain" description="Helicase C-terminal" evidence="1">
    <location>
        <begin position="45"/>
        <end position="198"/>
    </location>
</feature>
<keyword evidence="3" id="KW-1185">Reference proteome</keyword>
<dbReference type="SUPFAM" id="SSF52540">
    <property type="entry name" value="P-loop containing nucleoside triphosphate hydrolases"/>
    <property type="match status" value="1"/>
</dbReference>
<dbReference type="OrthoDB" id="18781at2759"/>
<dbReference type="GO" id="GO:0043138">
    <property type="term" value="F:3'-5' DNA helicase activity"/>
    <property type="evidence" value="ECO:0007669"/>
    <property type="project" value="TreeGrafter"/>
</dbReference>
<dbReference type="HOGENOM" id="CLU_000809_4_1_1"/>
<accession>A0A0C3K4C5</accession>